<feature type="transmembrane region" description="Helical" evidence="5">
    <location>
        <begin position="79"/>
        <end position="98"/>
    </location>
</feature>
<keyword evidence="3 5" id="KW-1133">Transmembrane helix</keyword>
<evidence type="ECO:0000256" key="5">
    <source>
        <dbReference type="SAM" id="Phobius"/>
    </source>
</evidence>
<accession>A0ABM9P412</accession>
<comment type="caution">
    <text evidence="6">The sequence shown here is derived from an EMBL/GenBank/DDBJ whole genome shotgun (WGS) entry which is preliminary data.</text>
</comment>
<feature type="transmembrane region" description="Helical" evidence="5">
    <location>
        <begin position="16"/>
        <end position="34"/>
    </location>
</feature>
<evidence type="ECO:0000256" key="2">
    <source>
        <dbReference type="ARBA" id="ARBA00022692"/>
    </source>
</evidence>
<evidence type="ECO:0000256" key="3">
    <source>
        <dbReference type="ARBA" id="ARBA00022989"/>
    </source>
</evidence>
<proteinExistence type="predicted"/>
<keyword evidence="4 5" id="KW-0472">Membrane</keyword>
<dbReference type="PANTHER" id="PTHR36974">
    <property type="entry name" value="MEMBRANE PROTEIN-RELATED"/>
    <property type="match status" value="1"/>
</dbReference>
<organism evidence="6 7">
    <name type="scientific">Tenacibaculum platacis</name>
    <dbReference type="NCBI Taxonomy" id="3137852"/>
    <lineage>
        <taxon>Bacteria</taxon>
        <taxon>Pseudomonadati</taxon>
        <taxon>Bacteroidota</taxon>
        <taxon>Flavobacteriia</taxon>
        <taxon>Flavobacteriales</taxon>
        <taxon>Flavobacteriaceae</taxon>
        <taxon>Tenacibaculum</taxon>
    </lineage>
</organism>
<evidence type="ECO:0000256" key="1">
    <source>
        <dbReference type="ARBA" id="ARBA00004141"/>
    </source>
</evidence>
<reference evidence="6 7" key="1">
    <citation type="submission" date="2024-05" db="EMBL/GenBank/DDBJ databases">
        <authorList>
            <person name="Duchaud E."/>
        </authorList>
    </citation>
    <scope>NUCLEOTIDE SEQUENCE [LARGE SCALE GENOMIC DNA]</scope>
    <source>
        <strain evidence="6">Ena-SAMPLE-TAB-13-05-2024-13:56:06:370-140302</strain>
    </source>
</reference>
<feature type="transmembrane region" description="Helical" evidence="5">
    <location>
        <begin position="139"/>
        <end position="158"/>
    </location>
</feature>
<gene>
    <name evidence="6" type="ORF">T190607A01A_40042</name>
</gene>
<sequence length="163" mass="18876">MFYEFYISVIQQHMKPLIILLFSFTISIVAIKVFKKEYNIALSARIAMAIMLIFTAIGHFMFTKGMAMMIPKFLPFKESIVYFTGIFEILLAIGLLIPRFTYLSGWALLIFLVLMLPANIYGAIHNVNFQKGTLDGNGLSYLWFRVPLQVVFIIWTYFSSIRF</sequence>
<protein>
    <submittedName>
        <fullName evidence="6">Membrane protein</fullName>
    </submittedName>
</protein>
<dbReference type="Proteomes" id="UP001497416">
    <property type="component" value="Unassembled WGS sequence"/>
</dbReference>
<feature type="transmembrane region" description="Helical" evidence="5">
    <location>
        <begin position="46"/>
        <end position="67"/>
    </location>
</feature>
<dbReference type="PANTHER" id="PTHR36974:SF1">
    <property type="entry name" value="DOXX FAMILY MEMBRANE PROTEIN"/>
    <property type="match status" value="1"/>
</dbReference>
<dbReference type="InterPro" id="IPR032808">
    <property type="entry name" value="DoxX"/>
</dbReference>
<feature type="transmembrane region" description="Helical" evidence="5">
    <location>
        <begin position="105"/>
        <end position="124"/>
    </location>
</feature>
<dbReference type="Pfam" id="PF13564">
    <property type="entry name" value="DoxX_2"/>
    <property type="match status" value="1"/>
</dbReference>
<evidence type="ECO:0000256" key="4">
    <source>
        <dbReference type="ARBA" id="ARBA00023136"/>
    </source>
</evidence>
<comment type="subcellular location">
    <subcellularLocation>
        <location evidence="1">Membrane</location>
        <topology evidence="1">Multi-pass membrane protein</topology>
    </subcellularLocation>
</comment>
<name>A0ABM9P412_9FLAO</name>
<evidence type="ECO:0000313" key="7">
    <source>
        <dbReference type="Proteomes" id="UP001497416"/>
    </source>
</evidence>
<dbReference type="EMBL" id="CAXIXY010000006">
    <property type="protein sequence ID" value="CAL2090586.1"/>
    <property type="molecule type" value="Genomic_DNA"/>
</dbReference>
<keyword evidence="7" id="KW-1185">Reference proteome</keyword>
<evidence type="ECO:0000313" key="6">
    <source>
        <dbReference type="EMBL" id="CAL2090586.1"/>
    </source>
</evidence>
<keyword evidence="2 5" id="KW-0812">Transmembrane</keyword>